<sequence length="240" mass="27486">MGKQPHPFHLYFELVSNLNNKTNKYAVCLCCIEEYTRNIAITKKECCIFNKAKYYHDHLASYENFKERYDEKKCAEILSLGNNNHDDNYKSNKSTKTTSEDEIEVQEINKYVKVIPTQVVVRQAPITNYVSRPLSTKDDSHFRQLFFNMIISNGLPFSFAENPETHELFKFCIPAVKLPLAKTLSGSVLKNASKNLVEENISIAQKNLGGVTAIFDRWTNVQSEHLFGIVFITSEGKTIT</sequence>
<proteinExistence type="predicted"/>
<organism evidence="1">
    <name type="scientific">Rhizophagus irregularis (strain DAOM 181602 / DAOM 197198 / MUCL 43194)</name>
    <name type="common">Arbuscular mycorrhizal fungus</name>
    <name type="synonym">Glomus intraradices</name>
    <dbReference type="NCBI Taxonomy" id="747089"/>
    <lineage>
        <taxon>Eukaryota</taxon>
        <taxon>Fungi</taxon>
        <taxon>Fungi incertae sedis</taxon>
        <taxon>Mucoromycota</taxon>
        <taxon>Glomeromycotina</taxon>
        <taxon>Glomeromycetes</taxon>
        <taxon>Glomerales</taxon>
        <taxon>Glomeraceae</taxon>
        <taxon>Rhizophagus</taxon>
    </lineage>
</organism>
<reference evidence="1" key="1">
    <citation type="submission" date="2013-07" db="EMBL/GenBank/DDBJ databases">
        <title>The genome of an arbuscular mycorrhizal fungus provides insights into the evolution of the oldest plant symbiosis.</title>
        <authorList>
            <consortium name="DOE Joint Genome Institute"/>
            <person name="Tisserant E."/>
            <person name="Malbreil M."/>
            <person name="Kuo A."/>
            <person name="Kohler A."/>
            <person name="Symeonidi A."/>
            <person name="Balestrini R."/>
            <person name="Charron P."/>
            <person name="Duensing N."/>
            <person name="Frei-dit-Frey N."/>
            <person name="Gianinazzi-Pearson V."/>
            <person name="Gilbert B."/>
            <person name="Handa Y."/>
            <person name="Hijri M."/>
            <person name="Kaul R."/>
            <person name="Kawaguchi M."/>
            <person name="Krajinski F."/>
            <person name="Lammers P."/>
            <person name="Lapierre D."/>
            <person name="Masclaux F.G."/>
            <person name="Murat C."/>
            <person name="Morin E."/>
            <person name="Ndikumana S."/>
            <person name="Pagni M."/>
            <person name="Petitpierre D."/>
            <person name="Requena N."/>
            <person name="Rosikiewicz P."/>
            <person name="Riley R."/>
            <person name="Saito K."/>
            <person name="San Clemente H."/>
            <person name="Shapiro H."/>
            <person name="van Tuinen D."/>
            <person name="Becard G."/>
            <person name="Bonfante P."/>
            <person name="Paszkowski U."/>
            <person name="Shachar-Hill Y."/>
            <person name="Young J.P."/>
            <person name="Sanders I.R."/>
            <person name="Henrissat B."/>
            <person name="Rensing S.A."/>
            <person name="Grigoriev I.V."/>
            <person name="Corradi N."/>
            <person name="Roux C."/>
            <person name="Martin F."/>
        </authorList>
    </citation>
    <scope>NUCLEOTIDE SEQUENCE</scope>
    <source>
        <strain evidence="1">DAOM 197198</strain>
    </source>
</reference>
<gene>
    <name evidence="1" type="ORF">GLOINDRAFT_10177</name>
</gene>
<evidence type="ECO:0000313" key="1">
    <source>
        <dbReference type="EMBL" id="ERZ98806.1"/>
    </source>
</evidence>
<dbReference type="AlphaFoldDB" id="U9SUL5"/>
<name>U9SUL5_RHIID</name>
<accession>U9SUL5</accession>
<dbReference type="VEuPathDB" id="FungiDB:RhiirFUN_015968"/>
<dbReference type="EMBL" id="KI298492">
    <property type="protein sequence ID" value="ERZ98806.1"/>
    <property type="molecule type" value="Genomic_DNA"/>
</dbReference>
<protein>
    <submittedName>
        <fullName evidence="1">Uncharacterized protein</fullName>
    </submittedName>
</protein>
<dbReference type="HOGENOM" id="CLU_1318199_0_0_1"/>